<dbReference type="AlphaFoldDB" id="A0A292PVA0"/>
<feature type="region of interest" description="Disordered" evidence="1">
    <location>
        <begin position="43"/>
        <end position="77"/>
    </location>
</feature>
<dbReference type="Proteomes" id="UP001412239">
    <property type="component" value="Unassembled WGS sequence"/>
</dbReference>
<feature type="compositionally biased region" description="Polar residues" evidence="1">
    <location>
        <begin position="51"/>
        <end position="61"/>
    </location>
</feature>
<accession>A0A292PVA0</accession>
<sequence>MEFDYYYNGEDEAFEEYFKFVRQVALEDYELNLVLEKYKAERAEAGEEAANDSTSRVSAVNQAPPGPSGSTTVGVGA</sequence>
<feature type="compositionally biased region" description="Polar residues" evidence="1">
    <location>
        <begin position="68"/>
        <end position="77"/>
    </location>
</feature>
<evidence type="ECO:0000313" key="2">
    <source>
        <dbReference type="EMBL" id="CUS10645.1"/>
    </source>
</evidence>
<evidence type="ECO:0000256" key="1">
    <source>
        <dbReference type="SAM" id="MobiDB-lite"/>
    </source>
</evidence>
<gene>
    <name evidence="2" type="ORF">GSTUAT00005261001</name>
</gene>
<protein>
    <submittedName>
        <fullName evidence="2">Uncharacterized protein</fullName>
    </submittedName>
</protein>
<keyword evidence="3" id="KW-1185">Reference proteome</keyword>
<proteinExistence type="predicted"/>
<name>A0A292PVA0_9PEZI</name>
<reference evidence="2" key="1">
    <citation type="submission" date="2015-10" db="EMBL/GenBank/DDBJ databases">
        <authorList>
            <person name="Regsiter A."/>
            <person name="william w."/>
        </authorList>
    </citation>
    <scope>NUCLEOTIDE SEQUENCE</scope>
    <source>
        <strain evidence="2">Montdore</strain>
    </source>
</reference>
<organism evidence="2 3">
    <name type="scientific">Tuber aestivum</name>
    <name type="common">summer truffle</name>
    <dbReference type="NCBI Taxonomy" id="59557"/>
    <lineage>
        <taxon>Eukaryota</taxon>
        <taxon>Fungi</taxon>
        <taxon>Dikarya</taxon>
        <taxon>Ascomycota</taxon>
        <taxon>Pezizomycotina</taxon>
        <taxon>Pezizomycetes</taxon>
        <taxon>Pezizales</taxon>
        <taxon>Tuberaceae</taxon>
        <taxon>Tuber</taxon>
    </lineage>
</organism>
<dbReference type="EMBL" id="LN891042">
    <property type="protein sequence ID" value="CUS10645.1"/>
    <property type="molecule type" value="Genomic_DNA"/>
</dbReference>
<evidence type="ECO:0000313" key="3">
    <source>
        <dbReference type="Proteomes" id="UP001412239"/>
    </source>
</evidence>